<dbReference type="EMBL" id="CM004481">
    <property type="protein sequence ID" value="OCT65389.1"/>
    <property type="molecule type" value="Genomic_DNA"/>
</dbReference>
<dbReference type="AlphaFoldDB" id="A0A974H596"/>
<evidence type="ECO:0000313" key="1">
    <source>
        <dbReference type="EMBL" id="OCT65389.1"/>
    </source>
</evidence>
<organism evidence="1 2">
    <name type="scientific">Xenopus laevis</name>
    <name type="common">African clawed frog</name>
    <dbReference type="NCBI Taxonomy" id="8355"/>
    <lineage>
        <taxon>Eukaryota</taxon>
        <taxon>Metazoa</taxon>
        <taxon>Chordata</taxon>
        <taxon>Craniata</taxon>
        <taxon>Vertebrata</taxon>
        <taxon>Euteleostomi</taxon>
        <taxon>Amphibia</taxon>
        <taxon>Batrachia</taxon>
        <taxon>Anura</taxon>
        <taxon>Pipoidea</taxon>
        <taxon>Pipidae</taxon>
        <taxon>Xenopodinae</taxon>
        <taxon>Xenopus</taxon>
        <taxon>Xenopus</taxon>
    </lineage>
</organism>
<dbReference type="Proteomes" id="UP000694892">
    <property type="component" value="Chromosome 8S"/>
</dbReference>
<sequence>MDCLPCVANFPFSSLSGSAVPLSLKTNPFTARGETNQKTLVGGCGIKKATLSFIKARSTNAFYNSISPHLGQYFYSRDPS</sequence>
<reference evidence="2" key="1">
    <citation type="journal article" date="2016" name="Nature">
        <title>Genome evolution in the allotetraploid frog Xenopus laevis.</title>
        <authorList>
            <person name="Session A.M."/>
            <person name="Uno Y."/>
            <person name="Kwon T."/>
            <person name="Chapman J.A."/>
            <person name="Toyoda A."/>
            <person name="Takahashi S."/>
            <person name="Fukui A."/>
            <person name="Hikosaka A."/>
            <person name="Suzuki A."/>
            <person name="Kondo M."/>
            <person name="van Heeringen S.J."/>
            <person name="Quigley I."/>
            <person name="Heinz S."/>
            <person name="Ogino H."/>
            <person name="Ochi H."/>
            <person name="Hellsten U."/>
            <person name="Lyons J.B."/>
            <person name="Simakov O."/>
            <person name="Putnam N."/>
            <person name="Stites J."/>
            <person name="Kuroki Y."/>
            <person name="Tanaka T."/>
            <person name="Michiue T."/>
            <person name="Watanabe M."/>
            <person name="Bogdanovic O."/>
            <person name="Lister R."/>
            <person name="Georgiou G."/>
            <person name="Paranjpe S.S."/>
            <person name="van Kruijsbergen I."/>
            <person name="Shu S."/>
            <person name="Carlson J."/>
            <person name="Kinoshita T."/>
            <person name="Ohta Y."/>
            <person name="Mawaribuchi S."/>
            <person name="Jenkins J."/>
            <person name="Grimwood J."/>
            <person name="Schmutz J."/>
            <person name="Mitros T."/>
            <person name="Mozaffari S.V."/>
            <person name="Suzuki Y."/>
            <person name="Haramoto Y."/>
            <person name="Yamamoto T.S."/>
            <person name="Takagi C."/>
            <person name="Heald R."/>
            <person name="Miller K."/>
            <person name="Haudenschild C."/>
            <person name="Kitzman J."/>
            <person name="Nakayama T."/>
            <person name="Izutsu Y."/>
            <person name="Robert J."/>
            <person name="Fortriede J."/>
            <person name="Burns K."/>
            <person name="Lotay V."/>
            <person name="Karimi K."/>
            <person name="Yasuoka Y."/>
            <person name="Dichmann D.S."/>
            <person name="Flajnik M.F."/>
            <person name="Houston D.W."/>
            <person name="Shendure J."/>
            <person name="DuPasquier L."/>
            <person name="Vize P.D."/>
            <person name="Zorn A.M."/>
            <person name="Ito M."/>
            <person name="Marcotte E.M."/>
            <person name="Wallingford J.B."/>
            <person name="Ito Y."/>
            <person name="Asashima M."/>
            <person name="Ueno N."/>
            <person name="Matsuda Y."/>
            <person name="Veenstra G.J."/>
            <person name="Fujiyama A."/>
            <person name="Harland R.M."/>
            <person name="Taira M."/>
            <person name="Rokhsar D.S."/>
        </authorList>
    </citation>
    <scope>NUCLEOTIDE SEQUENCE [LARGE SCALE GENOMIC DNA]</scope>
    <source>
        <strain evidence="2">J</strain>
    </source>
</reference>
<protein>
    <submittedName>
        <fullName evidence="1">Uncharacterized protein</fullName>
    </submittedName>
</protein>
<proteinExistence type="predicted"/>
<accession>A0A974H596</accession>
<gene>
    <name evidence="1" type="ORF">XELAEV_18041629mg</name>
</gene>
<evidence type="ECO:0000313" key="2">
    <source>
        <dbReference type="Proteomes" id="UP000694892"/>
    </source>
</evidence>
<name>A0A974H596_XENLA</name>